<dbReference type="SUPFAM" id="SSF63862">
    <property type="entry name" value="Thiamin pyrophosphokinase, substrate-binding domain"/>
    <property type="match status" value="1"/>
</dbReference>
<evidence type="ECO:0000256" key="3">
    <source>
        <dbReference type="ARBA" id="ARBA00022777"/>
    </source>
</evidence>
<dbReference type="EMBL" id="CP060632">
    <property type="protein sequence ID" value="QNL98839.1"/>
    <property type="molecule type" value="Genomic_DNA"/>
</dbReference>
<dbReference type="InterPro" id="IPR006282">
    <property type="entry name" value="Thi_PPkinase"/>
</dbReference>
<dbReference type="Pfam" id="PF04263">
    <property type="entry name" value="TPK_catalytic"/>
    <property type="match status" value="1"/>
</dbReference>
<dbReference type="GO" id="GO:0009229">
    <property type="term" value="P:thiamine diphosphate biosynthetic process"/>
    <property type="evidence" value="ECO:0007669"/>
    <property type="project" value="InterPro"/>
</dbReference>
<sequence length="228" mass="25171">MKTESKYCLIVTGGSVDQNLLATVYEGAYGYPVHPYVIGVDKGLEILEQLDIEPDLIIGDFDSANDGIRAKYVTSPDAVVREKCVVLNPEKDFTDTHVAVLEAAKRGFTRALLLGATGTRLDHTLGNLGLLYTCCQEGIHAEILDLHNRISLIQKEKIVRAENLYGSYISLLPFSECVKGITLKGFKYNANDLSIRKGETIGLSNELREEEGHITIGDGYLFLMETKD</sequence>
<dbReference type="GO" id="GO:0005524">
    <property type="term" value="F:ATP binding"/>
    <property type="evidence" value="ECO:0007669"/>
    <property type="project" value="UniProtKB-KW"/>
</dbReference>
<dbReference type="SMART" id="SM00983">
    <property type="entry name" value="TPK_B1_binding"/>
    <property type="match status" value="1"/>
</dbReference>
<gene>
    <name evidence="7" type="ORF">H9Q76_08775</name>
</gene>
<evidence type="ECO:0000256" key="5">
    <source>
        <dbReference type="NCBIfam" id="TIGR01378"/>
    </source>
</evidence>
<dbReference type="Proteomes" id="UP000515819">
    <property type="component" value="Chromosome"/>
</dbReference>
<feature type="domain" description="Thiamin pyrophosphokinase thiamin-binding" evidence="6">
    <location>
        <begin position="156"/>
        <end position="222"/>
    </location>
</feature>
<keyword evidence="4" id="KW-0067">ATP-binding</keyword>
<dbReference type="InterPro" id="IPR007373">
    <property type="entry name" value="Thiamin_PyroPKinase_B1-bd"/>
</dbReference>
<dbReference type="GO" id="GO:0004788">
    <property type="term" value="F:thiamine diphosphokinase activity"/>
    <property type="evidence" value="ECO:0007669"/>
    <property type="project" value="UniProtKB-UniRule"/>
</dbReference>
<dbReference type="AlphaFoldDB" id="A0A7G9FJV8"/>
<proteinExistence type="predicted"/>
<dbReference type="PANTHER" id="PTHR41299:SF1">
    <property type="entry name" value="THIAMINE PYROPHOSPHOKINASE"/>
    <property type="match status" value="1"/>
</dbReference>
<dbReference type="InterPro" id="IPR007371">
    <property type="entry name" value="TPK_catalytic"/>
</dbReference>
<protein>
    <recommendedName>
        <fullName evidence="5">Thiamine diphosphokinase</fullName>
        <ecNumber evidence="5">2.7.6.2</ecNumber>
    </recommendedName>
</protein>
<dbReference type="RefSeq" id="WP_249320955.1">
    <property type="nucleotide sequence ID" value="NZ_CP060632.1"/>
</dbReference>
<keyword evidence="2" id="KW-0547">Nucleotide-binding</keyword>
<dbReference type="EC" id="2.7.6.2" evidence="5"/>
<evidence type="ECO:0000256" key="1">
    <source>
        <dbReference type="ARBA" id="ARBA00022679"/>
    </source>
</evidence>
<keyword evidence="8" id="KW-1185">Reference proteome</keyword>
<accession>A0A7G9FJV8</accession>
<dbReference type="NCBIfam" id="TIGR01378">
    <property type="entry name" value="thi_PPkinase"/>
    <property type="match status" value="1"/>
</dbReference>
<reference evidence="7 8" key="1">
    <citation type="submission" date="2020-08" db="EMBL/GenBank/DDBJ databases">
        <authorList>
            <person name="Liu C."/>
            <person name="Sun Q."/>
        </authorList>
    </citation>
    <scope>NUCLEOTIDE SEQUENCE [LARGE SCALE GENOMIC DNA]</scope>
    <source>
        <strain evidence="7 8">NSJ-4</strain>
    </source>
</reference>
<evidence type="ECO:0000313" key="8">
    <source>
        <dbReference type="Proteomes" id="UP000515819"/>
    </source>
</evidence>
<dbReference type="SUPFAM" id="SSF63999">
    <property type="entry name" value="Thiamin pyrophosphokinase, catalytic domain"/>
    <property type="match status" value="1"/>
</dbReference>
<keyword evidence="3 7" id="KW-0418">Kinase</keyword>
<dbReference type="GO" id="GO:0006772">
    <property type="term" value="P:thiamine metabolic process"/>
    <property type="evidence" value="ECO:0007669"/>
    <property type="project" value="UniProtKB-UniRule"/>
</dbReference>
<dbReference type="GO" id="GO:0030975">
    <property type="term" value="F:thiamine binding"/>
    <property type="evidence" value="ECO:0007669"/>
    <property type="project" value="InterPro"/>
</dbReference>
<dbReference type="InterPro" id="IPR053149">
    <property type="entry name" value="TPK"/>
</dbReference>
<dbReference type="InterPro" id="IPR036371">
    <property type="entry name" value="TPK_B1-bd_sf"/>
</dbReference>
<keyword evidence="1 7" id="KW-0808">Transferase</keyword>
<evidence type="ECO:0000256" key="2">
    <source>
        <dbReference type="ARBA" id="ARBA00022741"/>
    </source>
</evidence>
<evidence type="ECO:0000313" key="7">
    <source>
        <dbReference type="EMBL" id="QNL98839.1"/>
    </source>
</evidence>
<evidence type="ECO:0000259" key="6">
    <source>
        <dbReference type="SMART" id="SM00983"/>
    </source>
</evidence>
<dbReference type="KEGG" id="wcp:H9Q76_08775"/>
<dbReference type="Gene3D" id="3.40.50.10240">
    <property type="entry name" value="Thiamin pyrophosphokinase, catalytic domain"/>
    <property type="match status" value="1"/>
</dbReference>
<dbReference type="InterPro" id="IPR036759">
    <property type="entry name" value="TPK_catalytic_sf"/>
</dbReference>
<dbReference type="CDD" id="cd07995">
    <property type="entry name" value="TPK"/>
    <property type="match status" value="1"/>
</dbReference>
<dbReference type="Pfam" id="PF04265">
    <property type="entry name" value="TPK_B1_binding"/>
    <property type="match status" value="1"/>
</dbReference>
<name>A0A7G9FJV8_9FIRM</name>
<organism evidence="7 8">
    <name type="scientific">Wujia chipingensis</name>
    <dbReference type="NCBI Taxonomy" id="2763670"/>
    <lineage>
        <taxon>Bacteria</taxon>
        <taxon>Bacillati</taxon>
        <taxon>Bacillota</taxon>
        <taxon>Clostridia</taxon>
        <taxon>Lachnospirales</taxon>
        <taxon>Lachnospiraceae</taxon>
        <taxon>Wujia</taxon>
    </lineage>
</organism>
<dbReference type="GO" id="GO:0016301">
    <property type="term" value="F:kinase activity"/>
    <property type="evidence" value="ECO:0007669"/>
    <property type="project" value="UniProtKB-KW"/>
</dbReference>
<evidence type="ECO:0000256" key="4">
    <source>
        <dbReference type="ARBA" id="ARBA00022840"/>
    </source>
</evidence>
<dbReference type="PANTHER" id="PTHR41299">
    <property type="entry name" value="THIAMINE PYROPHOSPHOKINASE"/>
    <property type="match status" value="1"/>
</dbReference>